<accession>A0ABX0UFZ9</accession>
<gene>
    <name evidence="1" type="ORF">FHS68_000170</name>
</gene>
<dbReference type="EMBL" id="JAASQJ010000001">
    <property type="protein sequence ID" value="NIJ51014.1"/>
    <property type="molecule type" value="Genomic_DNA"/>
</dbReference>
<evidence type="ECO:0000313" key="1">
    <source>
        <dbReference type="EMBL" id="NIJ51014.1"/>
    </source>
</evidence>
<protein>
    <submittedName>
        <fullName evidence="1">Uncharacterized protein</fullName>
    </submittedName>
</protein>
<proteinExistence type="predicted"/>
<evidence type="ECO:0000313" key="2">
    <source>
        <dbReference type="Proteomes" id="UP001179181"/>
    </source>
</evidence>
<dbReference type="Proteomes" id="UP001179181">
    <property type="component" value="Unassembled WGS sequence"/>
</dbReference>
<keyword evidence="2" id="KW-1185">Reference proteome</keyword>
<organism evidence="1 2">
    <name type="scientific">Dyadobacter arcticus</name>
    <dbReference type="NCBI Taxonomy" id="1078754"/>
    <lineage>
        <taxon>Bacteria</taxon>
        <taxon>Pseudomonadati</taxon>
        <taxon>Bacteroidota</taxon>
        <taxon>Cytophagia</taxon>
        <taxon>Cytophagales</taxon>
        <taxon>Spirosomataceae</taxon>
        <taxon>Dyadobacter</taxon>
    </lineage>
</organism>
<sequence>MILEITSILGIHVRILWIKGLFRNRYKRIAWLNASWLNANTPQSISSFYKRAGMLLLSDAVSG</sequence>
<reference evidence="1 2" key="1">
    <citation type="submission" date="2020-03" db="EMBL/GenBank/DDBJ databases">
        <title>Genomic Encyclopedia of Type Strains, Phase IV (KMG-IV): sequencing the most valuable type-strain genomes for metagenomic binning, comparative biology and taxonomic classification.</title>
        <authorList>
            <person name="Goeker M."/>
        </authorList>
    </citation>
    <scope>NUCLEOTIDE SEQUENCE [LARGE SCALE GENOMIC DNA]</scope>
    <source>
        <strain evidence="1 2">DSM 102865</strain>
    </source>
</reference>
<comment type="caution">
    <text evidence="1">The sequence shown here is derived from an EMBL/GenBank/DDBJ whole genome shotgun (WGS) entry which is preliminary data.</text>
</comment>
<name>A0ABX0UFZ9_9BACT</name>
<dbReference type="RefSeq" id="WP_167266262.1">
    <property type="nucleotide sequence ID" value="NZ_JAASQJ010000001.1"/>
</dbReference>